<reference evidence="2 3" key="1">
    <citation type="journal article" date="2018" name="Nat. Ecol. Evol.">
        <title>Shark genomes provide insights into elasmobranch evolution and the origin of vertebrates.</title>
        <authorList>
            <person name="Hara Y"/>
            <person name="Yamaguchi K"/>
            <person name="Onimaru K"/>
            <person name="Kadota M"/>
            <person name="Koyanagi M"/>
            <person name="Keeley SD"/>
            <person name="Tatsumi K"/>
            <person name="Tanaka K"/>
            <person name="Motone F"/>
            <person name="Kageyama Y"/>
            <person name="Nozu R"/>
            <person name="Adachi N"/>
            <person name="Nishimura O"/>
            <person name="Nakagawa R"/>
            <person name="Tanegashima C"/>
            <person name="Kiyatake I"/>
            <person name="Matsumoto R"/>
            <person name="Murakumo K"/>
            <person name="Nishida K"/>
            <person name="Terakita A"/>
            <person name="Kuratani S"/>
            <person name="Sato K"/>
            <person name="Hyodo S Kuraku.S."/>
        </authorList>
    </citation>
    <scope>NUCLEOTIDE SEQUENCE [LARGE SCALE GENOMIC DNA]</scope>
</reference>
<dbReference type="InterPro" id="IPR052493">
    <property type="entry name" value="TNFRSF1A"/>
</dbReference>
<proteinExistence type="predicted"/>
<sequence>MRRLGIHDRDIERSELDNRHAFREAQYAMLQAWRLRLGAHRATTEAICRVLKDMDLNACVEQLQEALH</sequence>
<organism evidence="2 3">
    <name type="scientific">Chiloscyllium punctatum</name>
    <name type="common">Brownbanded bambooshark</name>
    <name type="synonym">Hemiscyllium punctatum</name>
    <dbReference type="NCBI Taxonomy" id="137246"/>
    <lineage>
        <taxon>Eukaryota</taxon>
        <taxon>Metazoa</taxon>
        <taxon>Chordata</taxon>
        <taxon>Craniata</taxon>
        <taxon>Vertebrata</taxon>
        <taxon>Chondrichthyes</taxon>
        <taxon>Elasmobranchii</taxon>
        <taxon>Galeomorphii</taxon>
        <taxon>Galeoidea</taxon>
        <taxon>Orectolobiformes</taxon>
        <taxon>Hemiscylliidae</taxon>
        <taxon>Chiloscyllium</taxon>
    </lineage>
</organism>
<comment type="caution">
    <text evidence="2">The sequence shown here is derived from an EMBL/GenBank/DDBJ whole genome shotgun (WGS) entry which is preliminary data.</text>
</comment>
<dbReference type="GO" id="GO:0043120">
    <property type="term" value="F:tumor necrosis factor binding"/>
    <property type="evidence" value="ECO:0007669"/>
    <property type="project" value="TreeGrafter"/>
</dbReference>
<evidence type="ECO:0000259" key="1">
    <source>
        <dbReference type="PROSITE" id="PS50017"/>
    </source>
</evidence>
<dbReference type="Pfam" id="PF00531">
    <property type="entry name" value="Death"/>
    <property type="match status" value="1"/>
</dbReference>
<protein>
    <recommendedName>
        <fullName evidence="1">Death domain-containing protein</fullName>
    </recommendedName>
</protein>
<dbReference type="STRING" id="137246.A0A401TCL1"/>
<dbReference type="InterPro" id="IPR011029">
    <property type="entry name" value="DEATH-like_dom_sf"/>
</dbReference>
<dbReference type="GO" id="GO:0043235">
    <property type="term" value="C:receptor complex"/>
    <property type="evidence" value="ECO:0007669"/>
    <property type="project" value="TreeGrafter"/>
</dbReference>
<gene>
    <name evidence="2" type="ORF">chiPu_0024193</name>
</gene>
<dbReference type="GO" id="GO:0045121">
    <property type="term" value="C:membrane raft"/>
    <property type="evidence" value="ECO:0007669"/>
    <property type="project" value="TreeGrafter"/>
</dbReference>
<keyword evidence="3" id="KW-1185">Reference proteome</keyword>
<name>A0A401TCL1_CHIPU</name>
<dbReference type="InterPro" id="IPR000488">
    <property type="entry name" value="Death_dom"/>
</dbReference>
<evidence type="ECO:0000313" key="3">
    <source>
        <dbReference type="Proteomes" id="UP000287033"/>
    </source>
</evidence>
<feature type="domain" description="Death" evidence="1">
    <location>
        <begin position="1"/>
        <end position="67"/>
    </location>
</feature>
<dbReference type="EMBL" id="BEZZ01034575">
    <property type="protein sequence ID" value="GCC40362.1"/>
    <property type="molecule type" value="Genomic_DNA"/>
</dbReference>
<dbReference type="AlphaFoldDB" id="A0A401TCL1"/>
<dbReference type="GO" id="GO:0005031">
    <property type="term" value="F:tumor necrosis factor receptor activity"/>
    <property type="evidence" value="ECO:0007669"/>
    <property type="project" value="TreeGrafter"/>
</dbReference>
<dbReference type="Proteomes" id="UP000287033">
    <property type="component" value="Unassembled WGS sequence"/>
</dbReference>
<accession>A0A401TCL1</accession>
<dbReference type="GO" id="GO:0006954">
    <property type="term" value="P:inflammatory response"/>
    <property type="evidence" value="ECO:0007669"/>
    <property type="project" value="TreeGrafter"/>
</dbReference>
<dbReference type="PANTHER" id="PTHR46861">
    <property type="entry name" value="TUMOR NECROSIS FACTOR RECEPTOR SUPERFAMILY MEMBER 1A"/>
    <property type="match status" value="1"/>
</dbReference>
<dbReference type="PANTHER" id="PTHR46861:SF1">
    <property type="entry name" value="TUMOR NECROSIS FACTOR RECEPTOR SUPERFAMILY MEMBER 1A"/>
    <property type="match status" value="1"/>
</dbReference>
<evidence type="ECO:0000313" key="2">
    <source>
        <dbReference type="EMBL" id="GCC40362.1"/>
    </source>
</evidence>
<dbReference type="PROSITE" id="PS50017">
    <property type="entry name" value="DEATH_DOMAIN"/>
    <property type="match status" value="1"/>
</dbReference>
<dbReference type="Gene3D" id="1.10.533.10">
    <property type="entry name" value="Death Domain, Fas"/>
    <property type="match status" value="1"/>
</dbReference>
<dbReference type="SUPFAM" id="SSF47986">
    <property type="entry name" value="DEATH domain"/>
    <property type="match status" value="1"/>
</dbReference>
<dbReference type="OrthoDB" id="9408020at2759"/>